<dbReference type="PRINTS" id="PR01434">
    <property type="entry name" value="NADHDHGNASE5"/>
</dbReference>
<feature type="transmembrane region" description="Helical" evidence="17">
    <location>
        <begin position="214"/>
        <end position="232"/>
    </location>
</feature>
<evidence type="ECO:0000259" key="20">
    <source>
        <dbReference type="Pfam" id="PF06455"/>
    </source>
</evidence>
<dbReference type="InterPro" id="IPR003945">
    <property type="entry name" value="NU5C-like"/>
</dbReference>
<evidence type="ECO:0000256" key="15">
    <source>
        <dbReference type="ARBA" id="ARBA00023136"/>
    </source>
</evidence>
<sequence length="575" mass="61890">MMYRVNGEIAWSLLLFLISVVSGCFSLVLISGEDSEILEFCLHSSVGSISYVLYVDWVSALFFSFVSLISSSVVFYSGSYMGGDLNKELFLKLVMAFVLSMFLLVFSLNMISILLGWDGLGIVSYALVIYYQNDKSNSAGMITALSNRIGDVAILLSIGSLVESGSWNFMFSPVSGFGFSNSLAFLVMVAAMTKSAQMPFSAWLPAAMAAPTPVSALVHSSTLVTAGVYLLIRFNPLLIEEGWGYYLVLVGWLTTFMASVSANFETDLKKVVALSTLSQLGIMMSTLAMGFPKLAFFHLIAHAVFKALLFMCSGKIIHESGETQDSRSMGGLLRSMPWTSVCLNLSNLALCGFPFLAGFYSKDLLVELGLMEDLSGLGIVFLAVNVGLSASYSVRLSWSSLMKESSRLPLSGSGESDLFMVGSKTGLAFFAVVSGSGLAWLIFPVLPLVVLSTGWKVMALAAVGVGGLVGFLLSVSESVKSKCMKGSLMFVFMCQMWFLPLTTGEWVGLAGTKSSGVVKLWDLGWGEYVGGQGVYLILLKGASGLSVWQNSMVKLFLMIFVGAVVFCAMMFLGSF</sequence>
<name>E3SXB4_SPHSR</name>
<dbReference type="GO" id="GO:0005743">
    <property type="term" value="C:mitochondrial inner membrane"/>
    <property type="evidence" value="ECO:0007669"/>
    <property type="project" value="UniProtKB-SubCell"/>
</dbReference>
<comment type="similarity">
    <text evidence="17">Belongs to the complex I subunit 5 family.</text>
</comment>
<geneLocation type="mitochondrion" evidence="21"/>
<feature type="transmembrane region" description="Helical" evidence="17">
    <location>
        <begin position="555"/>
        <end position="573"/>
    </location>
</feature>
<feature type="transmembrane region" description="Helical" evidence="17">
    <location>
        <begin position="244"/>
        <end position="264"/>
    </location>
</feature>
<dbReference type="InterPro" id="IPR010934">
    <property type="entry name" value="NADH_DH_su5_C"/>
</dbReference>
<evidence type="ECO:0000256" key="1">
    <source>
        <dbReference type="ARBA" id="ARBA00003257"/>
    </source>
</evidence>
<dbReference type="PROSITE" id="PS51257">
    <property type="entry name" value="PROKAR_LIPOPROTEIN"/>
    <property type="match status" value="1"/>
</dbReference>
<feature type="transmembrane region" description="Helical" evidence="17">
    <location>
        <begin position="89"/>
        <end position="108"/>
    </location>
</feature>
<dbReference type="AlphaFoldDB" id="E3SXB4"/>
<dbReference type="PANTHER" id="PTHR42829:SF2">
    <property type="entry name" value="NADH-UBIQUINONE OXIDOREDUCTASE CHAIN 5"/>
    <property type="match status" value="1"/>
</dbReference>
<keyword evidence="6" id="KW-0679">Respiratory chain</keyword>
<dbReference type="EC" id="7.1.1.2" evidence="3 17"/>
<feature type="transmembrane region" description="Helical" evidence="17">
    <location>
        <begin position="529"/>
        <end position="548"/>
    </location>
</feature>
<feature type="transmembrane region" description="Helical" evidence="17">
    <location>
        <begin position="51"/>
        <end position="77"/>
    </location>
</feature>
<keyword evidence="5 17" id="KW-0813">Transport</keyword>
<evidence type="ECO:0000259" key="19">
    <source>
        <dbReference type="Pfam" id="PF00662"/>
    </source>
</evidence>
<feature type="domain" description="NADH:quinone oxidoreductase/Mrp antiporter transmembrane" evidence="18">
    <location>
        <begin position="107"/>
        <end position="370"/>
    </location>
</feature>
<dbReference type="Pfam" id="PF00662">
    <property type="entry name" value="Proton_antipo_N"/>
    <property type="match status" value="1"/>
</dbReference>
<evidence type="ECO:0000256" key="4">
    <source>
        <dbReference type="ARBA" id="ARBA00021096"/>
    </source>
</evidence>
<dbReference type="Pfam" id="PF00361">
    <property type="entry name" value="Proton_antipo_M"/>
    <property type="match status" value="1"/>
</dbReference>
<evidence type="ECO:0000259" key="18">
    <source>
        <dbReference type="Pfam" id="PF00361"/>
    </source>
</evidence>
<evidence type="ECO:0000256" key="9">
    <source>
        <dbReference type="ARBA" id="ARBA00022967"/>
    </source>
</evidence>
<proteinExistence type="inferred from homology"/>
<evidence type="ECO:0000256" key="13">
    <source>
        <dbReference type="ARBA" id="ARBA00023075"/>
    </source>
</evidence>
<feature type="domain" description="NADH dehydrogenase subunit 5 C-terminal" evidence="20">
    <location>
        <begin position="392"/>
        <end position="571"/>
    </location>
</feature>
<feature type="transmembrane region" description="Helical" evidence="17">
    <location>
        <begin position="271"/>
        <end position="289"/>
    </location>
</feature>
<evidence type="ECO:0000256" key="16">
    <source>
        <dbReference type="ARBA" id="ARBA00049551"/>
    </source>
</evidence>
<keyword evidence="14 17" id="KW-0496">Mitochondrion</keyword>
<feature type="transmembrane region" description="Helical" evidence="17">
    <location>
        <begin position="176"/>
        <end position="193"/>
    </location>
</feature>
<keyword evidence="10" id="KW-0249">Electron transport</keyword>
<feature type="transmembrane region" description="Helical" evidence="17">
    <location>
        <begin position="377"/>
        <end position="398"/>
    </location>
</feature>
<keyword evidence="9" id="KW-1278">Translocase</keyword>
<evidence type="ECO:0000256" key="12">
    <source>
        <dbReference type="ARBA" id="ARBA00023027"/>
    </source>
</evidence>
<feature type="domain" description="NADH-Ubiquinone oxidoreductase (complex I) chain 5 N-terminal" evidence="19">
    <location>
        <begin position="48"/>
        <end position="88"/>
    </location>
</feature>
<evidence type="ECO:0000256" key="5">
    <source>
        <dbReference type="ARBA" id="ARBA00022448"/>
    </source>
</evidence>
<feature type="transmembrane region" description="Helical" evidence="17">
    <location>
        <begin position="455"/>
        <end position="475"/>
    </location>
</feature>
<feature type="transmembrane region" description="Helical" evidence="17">
    <location>
        <begin position="487"/>
        <end position="509"/>
    </location>
</feature>
<dbReference type="GO" id="GO:0003954">
    <property type="term" value="F:NADH dehydrogenase activity"/>
    <property type="evidence" value="ECO:0007669"/>
    <property type="project" value="TreeGrafter"/>
</dbReference>
<feature type="transmembrane region" description="Helical" evidence="17">
    <location>
        <begin position="295"/>
        <end position="317"/>
    </location>
</feature>
<evidence type="ECO:0000256" key="2">
    <source>
        <dbReference type="ARBA" id="ARBA00004448"/>
    </source>
</evidence>
<gene>
    <name evidence="21" type="primary">ND5</name>
</gene>
<evidence type="ECO:0000256" key="7">
    <source>
        <dbReference type="ARBA" id="ARBA00022692"/>
    </source>
</evidence>
<evidence type="ECO:0000256" key="10">
    <source>
        <dbReference type="ARBA" id="ARBA00022982"/>
    </source>
</evidence>
<keyword evidence="7 17" id="KW-0812">Transmembrane</keyword>
<reference evidence="21" key="1">
    <citation type="journal article" date="2012" name="Mol. Phylogenet. Evol.">
        <title>Multiple rearrangements in mitochondrial genomes of Isopoda and phylogenetic implications.</title>
        <authorList>
            <person name="Kilpert F."/>
            <person name="Held C."/>
            <person name="Podsiadlowski L."/>
        </authorList>
    </citation>
    <scope>NUCLEOTIDE SEQUENCE</scope>
</reference>
<comment type="subcellular location">
    <subcellularLocation>
        <location evidence="2">Mitochondrion inner membrane</location>
        <topology evidence="2">Multi-pass membrane protein</topology>
    </subcellularLocation>
</comment>
<organism evidence="21">
    <name type="scientific">Sphaeroma serratum</name>
    <name type="common">Isopod</name>
    <dbReference type="NCBI Taxonomy" id="96875"/>
    <lineage>
        <taxon>Eukaryota</taxon>
        <taxon>Metazoa</taxon>
        <taxon>Ecdysozoa</taxon>
        <taxon>Arthropoda</taxon>
        <taxon>Crustacea</taxon>
        <taxon>Multicrustacea</taxon>
        <taxon>Malacostraca</taxon>
        <taxon>Eumalacostraca</taxon>
        <taxon>Peracarida</taxon>
        <taxon>Isopoda</taxon>
        <taxon>Sphaeromatidae</taxon>
        <taxon>Sphaeroma</taxon>
    </lineage>
</organism>
<keyword evidence="13 17" id="KW-0830">Ubiquinone</keyword>
<evidence type="ECO:0000256" key="14">
    <source>
        <dbReference type="ARBA" id="ARBA00023128"/>
    </source>
</evidence>
<dbReference type="GO" id="GO:0042773">
    <property type="term" value="P:ATP synthesis coupled electron transport"/>
    <property type="evidence" value="ECO:0007669"/>
    <property type="project" value="InterPro"/>
</dbReference>
<dbReference type="GO" id="GO:0008137">
    <property type="term" value="F:NADH dehydrogenase (ubiquinone) activity"/>
    <property type="evidence" value="ECO:0007669"/>
    <property type="project" value="UniProtKB-EC"/>
</dbReference>
<comment type="function">
    <text evidence="17">Core subunit of the mitochondrial membrane respiratory chain NADH dehydrogenase (Complex I) which catalyzes electron transfer from NADH through the respiratory chain, using ubiquinone as an electron acceptor. Essential for the catalytic activity and assembly of complex I.</text>
</comment>
<comment type="function">
    <text evidence="1">Core subunit of the mitochondrial membrane respiratory chain NADH dehydrogenase (Complex I) that is believed to belong to the minimal assembly required for catalysis. Complex I functions in the transfer of electrons from NADH to the respiratory chain. The immediate electron acceptor for the enzyme is believed to be ubiquinone.</text>
</comment>
<dbReference type="Pfam" id="PF06455">
    <property type="entry name" value="NADH5_C"/>
    <property type="match status" value="1"/>
</dbReference>
<keyword evidence="12 17" id="KW-0520">NAD</keyword>
<keyword evidence="15 17" id="KW-0472">Membrane</keyword>
<evidence type="ECO:0000256" key="11">
    <source>
        <dbReference type="ARBA" id="ARBA00022989"/>
    </source>
</evidence>
<comment type="catalytic activity">
    <reaction evidence="16 17">
        <text>a ubiquinone + NADH + 5 H(+)(in) = a ubiquinol + NAD(+) + 4 H(+)(out)</text>
        <dbReference type="Rhea" id="RHEA:29091"/>
        <dbReference type="Rhea" id="RHEA-COMP:9565"/>
        <dbReference type="Rhea" id="RHEA-COMP:9566"/>
        <dbReference type="ChEBI" id="CHEBI:15378"/>
        <dbReference type="ChEBI" id="CHEBI:16389"/>
        <dbReference type="ChEBI" id="CHEBI:17976"/>
        <dbReference type="ChEBI" id="CHEBI:57540"/>
        <dbReference type="ChEBI" id="CHEBI:57945"/>
        <dbReference type="EC" id="7.1.1.2"/>
    </reaction>
</comment>
<keyword evidence="11 17" id="KW-1133">Transmembrane helix</keyword>
<feature type="transmembrane region" description="Helical" evidence="17">
    <location>
        <begin position="418"/>
        <end position="443"/>
    </location>
</feature>
<feature type="transmembrane region" description="Helical" evidence="17">
    <location>
        <begin position="12"/>
        <end position="31"/>
    </location>
</feature>
<dbReference type="InterPro" id="IPR001750">
    <property type="entry name" value="ND/Mrp_TM"/>
</dbReference>
<dbReference type="EMBL" id="GU130256">
    <property type="protein sequence ID" value="ADA69797.1"/>
    <property type="molecule type" value="Genomic_DNA"/>
</dbReference>
<evidence type="ECO:0000256" key="6">
    <source>
        <dbReference type="ARBA" id="ARBA00022660"/>
    </source>
</evidence>
<keyword evidence="8" id="KW-0999">Mitochondrion inner membrane</keyword>
<accession>E3SXB4</accession>
<feature type="transmembrane region" description="Helical" evidence="17">
    <location>
        <begin position="338"/>
        <end position="357"/>
    </location>
</feature>
<dbReference type="PANTHER" id="PTHR42829">
    <property type="entry name" value="NADH-UBIQUINONE OXIDOREDUCTASE CHAIN 5"/>
    <property type="match status" value="1"/>
</dbReference>
<evidence type="ECO:0000256" key="17">
    <source>
        <dbReference type="RuleBase" id="RU003404"/>
    </source>
</evidence>
<dbReference type="GO" id="GO:0015990">
    <property type="term" value="P:electron transport coupled proton transport"/>
    <property type="evidence" value="ECO:0007669"/>
    <property type="project" value="TreeGrafter"/>
</dbReference>
<dbReference type="InterPro" id="IPR001516">
    <property type="entry name" value="Proton_antipo_N"/>
</dbReference>
<protein>
    <recommendedName>
        <fullName evidence="4 17">NADH-ubiquinone oxidoreductase chain 5</fullName>
        <ecNumber evidence="3 17">7.1.1.2</ecNumber>
    </recommendedName>
</protein>
<evidence type="ECO:0000256" key="3">
    <source>
        <dbReference type="ARBA" id="ARBA00012944"/>
    </source>
</evidence>
<evidence type="ECO:0000256" key="8">
    <source>
        <dbReference type="ARBA" id="ARBA00022792"/>
    </source>
</evidence>
<evidence type="ECO:0000313" key="21">
    <source>
        <dbReference type="EMBL" id="ADA69797.1"/>
    </source>
</evidence>